<evidence type="ECO:0000256" key="3">
    <source>
        <dbReference type="ARBA" id="ARBA00022989"/>
    </source>
</evidence>
<evidence type="ECO:0000313" key="10">
    <source>
        <dbReference type="Proteomes" id="UP000710432"/>
    </source>
</evidence>
<feature type="transmembrane region" description="Helical" evidence="6">
    <location>
        <begin position="44"/>
        <end position="64"/>
    </location>
</feature>
<organism evidence="8 10">
    <name type="scientific">Microtus ochrogaster</name>
    <name type="common">Prairie vole</name>
    <dbReference type="NCBI Taxonomy" id="79684"/>
    <lineage>
        <taxon>Eukaryota</taxon>
        <taxon>Metazoa</taxon>
        <taxon>Chordata</taxon>
        <taxon>Craniata</taxon>
        <taxon>Vertebrata</taxon>
        <taxon>Euteleostomi</taxon>
        <taxon>Mammalia</taxon>
        <taxon>Eutheria</taxon>
        <taxon>Euarchontoglires</taxon>
        <taxon>Glires</taxon>
        <taxon>Rodentia</taxon>
        <taxon>Myomorpha</taxon>
        <taxon>Muroidea</taxon>
        <taxon>Cricetidae</taxon>
        <taxon>Arvicolinae</taxon>
        <taxon>Microtus</taxon>
    </lineage>
</organism>
<reference evidence="11" key="2">
    <citation type="submission" date="2025-05" db="UniProtKB">
        <authorList>
            <consortium name="RefSeq"/>
        </authorList>
    </citation>
    <scope>IDENTIFICATION</scope>
</reference>
<accession>A0A8J6G4V6</accession>
<proteinExistence type="predicted"/>
<dbReference type="PROSITE" id="PS51225">
    <property type="entry name" value="MARVEL"/>
    <property type="match status" value="1"/>
</dbReference>
<feature type="transmembrane region" description="Helical" evidence="6">
    <location>
        <begin position="21"/>
        <end position="38"/>
    </location>
</feature>
<keyword evidence="2 5" id="KW-0812">Transmembrane</keyword>
<sequence length="153" mass="17364">MESKEQDVERSFCLSVKGLVKMLRMVVTVASMTFFIIAQAPEPYIVITGFEFSIILFFIALYMCRLDKLMRWLFWPLLDIINSMVTVLFMLIVSVLALIPKTSTMTVLGGVFGLLTVVCAIADCALMYRKLLFNPSGPYQKNSPNRSRDDESQ</sequence>
<name>A0A8J6G4V6_MICOH</name>
<evidence type="ECO:0000256" key="2">
    <source>
        <dbReference type="ARBA" id="ARBA00022692"/>
    </source>
</evidence>
<dbReference type="GeneID" id="102000477"/>
<feature type="domain" description="MARVEL" evidence="7">
    <location>
        <begin position="12"/>
        <end position="132"/>
    </location>
</feature>
<dbReference type="PANTHER" id="PTHR22776">
    <property type="entry name" value="MARVEL-CONTAINING POTENTIAL LIPID RAFT-ASSOCIATED PROTEIN"/>
    <property type="match status" value="1"/>
</dbReference>
<protein>
    <submittedName>
        <fullName evidence="8 11">Chemokine-like factor</fullName>
    </submittedName>
</protein>
<dbReference type="AlphaFoldDB" id="A0A8J6G4V6"/>
<gene>
    <name evidence="11" type="primary">LOC102000477</name>
    <name evidence="8" type="ORF">LTLLF_186295</name>
</gene>
<evidence type="ECO:0000256" key="1">
    <source>
        <dbReference type="ARBA" id="ARBA00004141"/>
    </source>
</evidence>
<dbReference type="GO" id="GO:0048246">
    <property type="term" value="P:macrophage chemotaxis"/>
    <property type="evidence" value="ECO:0007669"/>
    <property type="project" value="Ensembl"/>
</dbReference>
<evidence type="ECO:0000313" key="8">
    <source>
        <dbReference type="EMBL" id="KAH0503702.1"/>
    </source>
</evidence>
<dbReference type="Proteomes" id="UP000710432">
    <property type="component" value="Unassembled WGS sequence"/>
</dbReference>
<reference evidence="8" key="1">
    <citation type="submission" date="2020-03" db="EMBL/GenBank/DDBJ databases">
        <title>Studies in the Genomics of Life Span.</title>
        <authorList>
            <person name="Glass D."/>
        </authorList>
    </citation>
    <scope>NUCLEOTIDE SEQUENCE</scope>
    <source>
        <strain evidence="8">LTLLF</strain>
        <tissue evidence="8">Muscle</tissue>
    </source>
</reference>
<dbReference type="GO" id="GO:0016020">
    <property type="term" value="C:membrane"/>
    <property type="evidence" value="ECO:0007669"/>
    <property type="project" value="UniProtKB-SubCell"/>
</dbReference>
<dbReference type="Proteomes" id="UP000694915">
    <property type="component" value="Chromosome 4"/>
</dbReference>
<dbReference type="InterPro" id="IPR050578">
    <property type="entry name" value="MARVEL-CKLF_proteins"/>
</dbReference>
<comment type="subcellular location">
    <subcellularLocation>
        <location evidence="1">Membrane</location>
        <topology evidence="1">Multi-pass membrane protein</topology>
    </subcellularLocation>
</comment>
<evidence type="ECO:0000256" key="5">
    <source>
        <dbReference type="PROSITE-ProRule" id="PRU00581"/>
    </source>
</evidence>
<keyword evidence="4 5" id="KW-0472">Membrane</keyword>
<evidence type="ECO:0000256" key="6">
    <source>
        <dbReference type="SAM" id="Phobius"/>
    </source>
</evidence>
<evidence type="ECO:0000259" key="7">
    <source>
        <dbReference type="PROSITE" id="PS51225"/>
    </source>
</evidence>
<dbReference type="PANTHER" id="PTHR22776:SF45">
    <property type="entry name" value="CHEMOKINE-LIKE FACTOR"/>
    <property type="match status" value="1"/>
</dbReference>
<dbReference type="GO" id="GO:0030593">
    <property type="term" value="P:neutrophil chemotaxis"/>
    <property type="evidence" value="ECO:0007669"/>
    <property type="project" value="Ensembl"/>
</dbReference>
<keyword evidence="9" id="KW-1185">Reference proteome</keyword>
<dbReference type="GO" id="GO:0008009">
    <property type="term" value="F:chemokine activity"/>
    <property type="evidence" value="ECO:0007669"/>
    <property type="project" value="Ensembl"/>
</dbReference>
<dbReference type="RefSeq" id="XP_005345590.1">
    <property type="nucleotide sequence ID" value="XM_005345533.2"/>
</dbReference>
<dbReference type="GO" id="GO:0048247">
    <property type="term" value="P:lymphocyte chemotaxis"/>
    <property type="evidence" value="ECO:0007669"/>
    <property type="project" value="Ensembl"/>
</dbReference>
<evidence type="ECO:0000313" key="11">
    <source>
        <dbReference type="RefSeq" id="XP_005345590.1"/>
    </source>
</evidence>
<dbReference type="GO" id="GO:0005576">
    <property type="term" value="C:extracellular region"/>
    <property type="evidence" value="ECO:0007669"/>
    <property type="project" value="Ensembl"/>
</dbReference>
<feature type="transmembrane region" description="Helical" evidence="6">
    <location>
        <begin position="76"/>
        <end position="99"/>
    </location>
</feature>
<keyword evidence="3 6" id="KW-1133">Transmembrane helix</keyword>
<dbReference type="OrthoDB" id="5976667at2759"/>
<evidence type="ECO:0000256" key="4">
    <source>
        <dbReference type="ARBA" id="ARBA00023136"/>
    </source>
</evidence>
<dbReference type="GO" id="GO:0032940">
    <property type="term" value="P:secretion by cell"/>
    <property type="evidence" value="ECO:0007669"/>
    <property type="project" value="Ensembl"/>
</dbReference>
<dbReference type="InterPro" id="IPR008253">
    <property type="entry name" value="Marvel"/>
</dbReference>
<evidence type="ECO:0000313" key="9">
    <source>
        <dbReference type="Proteomes" id="UP000694915"/>
    </source>
</evidence>
<dbReference type="EMBL" id="JAATJU010025423">
    <property type="protein sequence ID" value="KAH0503702.1"/>
    <property type="molecule type" value="Genomic_DNA"/>
</dbReference>
<feature type="transmembrane region" description="Helical" evidence="6">
    <location>
        <begin position="105"/>
        <end position="128"/>
    </location>
</feature>